<dbReference type="AlphaFoldDB" id="A0A0A0ECA2"/>
<dbReference type="EMBL" id="AQQX01000019">
    <property type="protein sequence ID" value="KGM46832.1"/>
    <property type="molecule type" value="Genomic_DNA"/>
</dbReference>
<organism evidence="1 2">
    <name type="scientific">Pseudooceanicola atlanticus</name>
    <dbReference type="NCBI Taxonomy" id="1461694"/>
    <lineage>
        <taxon>Bacteria</taxon>
        <taxon>Pseudomonadati</taxon>
        <taxon>Pseudomonadota</taxon>
        <taxon>Alphaproteobacteria</taxon>
        <taxon>Rhodobacterales</taxon>
        <taxon>Paracoccaceae</taxon>
        <taxon>Pseudooceanicola</taxon>
    </lineage>
</organism>
<sequence>MSCEAPGNRGLASFPKHAVSRLPGKSALIRQHGGCGIRSEFQARIHVLRPRIAQEAGISAQNSGEIINAADASMVALAGMGRLGTTLKVQGV</sequence>
<accession>A0A0A0ECA2</accession>
<evidence type="ECO:0000313" key="2">
    <source>
        <dbReference type="Proteomes" id="UP000030004"/>
    </source>
</evidence>
<dbReference type="Proteomes" id="UP000030004">
    <property type="component" value="Unassembled WGS sequence"/>
</dbReference>
<evidence type="ECO:0000313" key="1">
    <source>
        <dbReference type="EMBL" id="KGM46832.1"/>
    </source>
</evidence>
<dbReference type="STRING" id="1461694.ATO9_21525"/>
<protein>
    <submittedName>
        <fullName evidence="1">Uncharacterized protein</fullName>
    </submittedName>
</protein>
<reference evidence="1 2" key="1">
    <citation type="journal article" date="2015" name="Antonie Van Leeuwenhoek">
        <title>Pseudooceanicola atlanticus gen. nov. sp. nov., isolated from surface seawater of the Atlantic Ocean and reclassification of Oceanicola batsensis, Oceanicola marinus, Oceanicola nitratireducens, Oceanicola nanhaiensis, Oceanicola antarcticus and Oceanicola flagellatus, as Pseudooceanicola batsensis comb. nov., Pseudooceanicola marinus comb. nov., Pseudooceanicola nitratireducens comb. nov., Pseudooceanicola nanhaiensis comb. nov., Pseudooceanicola antarcticus comb. nov., and Pseudooceanicola flagellatus comb. nov.</title>
        <authorList>
            <person name="Lai Q."/>
            <person name="Li G."/>
            <person name="Liu X."/>
            <person name="Du Y."/>
            <person name="Sun F."/>
            <person name="Shao Z."/>
        </authorList>
    </citation>
    <scope>NUCLEOTIDE SEQUENCE [LARGE SCALE GENOMIC DNA]</scope>
    <source>
        <strain evidence="1 2">22II-s11g</strain>
    </source>
</reference>
<name>A0A0A0ECA2_9RHOB</name>
<gene>
    <name evidence="1" type="ORF">ATO9_21525</name>
</gene>
<comment type="caution">
    <text evidence="1">The sequence shown here is derived from an EMBL/GenBank/DDBJ whole genome shotgun (WGS) entry which is preliminary data.</text>
</comment>
<keyword evidence="2" id="KW-1185">Reference proteome</keyword>
<proteinExistence type="predicted"/>